<reference evidence="2" key="1">
    <citation type="submission" date="2018-12" db="EMBL/GenBank/DDBJ databases">
        <title>Tengunoibacter tsumagoiensis gen. nov., sp. nov., Dictyobacter kobayashii sp. nov., D. alpinus sp. nov., and D. joshuensis sp. nov. and description of Dictyobacteraceae fam. nov. within the order Ktedonobacterales isolated from Tengu-no-mugimeshi.</title>
        <authorList>
            <person name="Wang C.M."/>
            <person name="Zheng Y."/>
            <person name="Sakai Y."/>
            <person name="Toyoda A."/>
            <person name="Minakuchi Y."/>
            <person name="Abe K."/>
            <person name="Yokota A."/>
            <person name="Yabe S."/>
        </authorList>
    </citation>
    <scope>NUCLEOTIDE SEQUENCE [LARGE SCALE GENOMIC DNA]</scope>
    <source>
        <strain evidence="2">S-27</strain>
    </source>
</reference>
<dbReference type="EMBL" id="BIFQ01000002">
    <property type="protein sequence ID" value="GCE07978.1"/>
    <property type="molecule type" value="Genomic_DNA"/>
</dbReference>
<evidence type="ECO:0000313" key="2">
    <source>
        <dbReference type="Proteomes" id="UP000287224"/>
    </source>
</evidence>
<comment type="caution">
    <text evidence="1">The sequence shown here is derived from an EMBL/GenBank/DDBJ whole genome shotgun (WGS) entry which is preliminary data.</text>
</comment>
<dbReference type="Pfam" id="PF08020">
    <property type="entry name" value="DUF1706"/>
    <property type="match status" value="1"/>
</dbReference>
<sequence>MDKMTLLNTIQTQYAQLEALLAPLSEAQICTPPSEGEWSIKDAMAHIAAWEQICTLWLDEVVRGITPRPVERVDMESNDRIYRENRDRSLAEVQEFFHLAHQRFVEQVKILLQTLSEEDLNTPHRFAWTTDWPGDTLVAVIADNSYEHYQDHEQQIRSLLQAKR</sequence>
<name>A0A401ZMB1_9CHLR</name>
<accession>A0A401ZMB1</accession>
<dbReference type="Gene3D" id="1.20.120.450">
    <property type="entry name" value="dinb family like domain"/>
    <property type="match status" value="1"/>
</dbReference>
<evidence type="ECO:0000313" key="1">
    <source>
        <dbReference type="EMBL" id="GCE07978.1"/>
    </source>
</evidence>
<proteinExistence type="predicted"/>
<evidence type="ECO:0008006" key="3">
    <source>
        <dbReference type="Google" id="ProtNLM"/>
    </source>
</evidence>
<dbReference type="SUPFAM" id="SSF109854">
    <property type="entry name" value="DinB/YfiT-like putative metalloenzymes"/>
    <property type="match status" value="1"/>
</dbReference>
<dbReference type="Proteomes" id="UP000287224">
    <property type="component" value="Unassembled WGS sequence"/>
</dbReference>
<gene>
    <name evidence="1" type="ORF">KDAU_53070</name>
</gene>
<dbReference type="InterPro" id="IPR034660">
    <property type="entry name" value="DinB/YfiT-like"/>
</dbReference>
<keyword evidence="2" id="KW-1185">Reference proteome</keyword>
<dbReference type="AlphaFoldDB" id="A0A401ZMB1"/>
<protein>
    <recommendedName>
        <fullName evidence="3">DinB-like domain-containing protein</fullName>
    </recommendedName>
</protein>
<organism evidence="1 2">
    <name type="scientific">Dictyobacter aurantiacus</name>
    <dbReference type="NCBI Taxonomy" id="1936993"/>
    <lineage>
        <taxon>Bacteria</taxon>
        <taxon>Bacillati</taxon>
        <taxon>Chloroflexota</taxon>
        <taxon>Ktedonobacteria</taxon>
        <taxon>Ktedonobacterales</taxon>
        <taxon>Dictyobacteraceae</taxon>
        <taxon>Dictyobacter</taxon>
    </lineage>
</organism>
<dbReference type="InterPro" id="IPR012550">
    <property type="entry name" value="DUF1706"/>
</dbReference>